<evidence type="ECO:0000256" key="9">
    <source>
        <dbReference type="ARBA" id="ARBA00022777"/>
    </source>
</evidence>
<dbReference type="GO" id="GO:0046872">
    <property type="term" value="F:metal ion binding"/>
    <property type="evidence" value="ECO:0007669"/>
    <property type="project" value="UniProtKB-KW"/>
</dbReference>
<dbReference type="GO" id="GO:0030388">
    <property type="term" value="P:fructose 1,6-bisphosphate metabolic process"/>
    <property type="evidence" value="ECO:0000318"/>
    <property type="project" value="GO_Central"/>
</dbReference>
<dbReference type="VEuPathDB" id="TrichDB:TVAG_391760"/>
<dbReference type="NCBIfam" id="NF002872">
    <property type="entry name" value="PRK03202.1"/>
    <property type="match status" value="1"/>
</dbReference>
<evidence type="ECO:0000313" key="15">
    <source>
        <dbReference type="EMBL" id="EAY20792.1"/>
    </source>
</evidence>
<dbReference type="SMR" id="A2DFT9"/>
<dbReference type="Gene3D" id="3.40.50.460">
    <property type="entry name" value="Phosphofructokinase domain"/>
    <property type="match status" value="1"/>
</dbReference>
<evidence type="ECO:0000256" key="12">
    <source>
        <dbReference type="ARBA" id="ARBA00023152"/>
    </source>
</evidence>
<dbReference type="Proteomes" id="UP000001542">
    <property type="component" value="Unassembled WGS sequence"/>
</dbReference>
<dbReference type="PIRSF" id="PIRSF000532">
    <property type="entry name" value="ATP_PFK_prok"/>
    <property type="match status" value="1"/>
</dbReference>
<dbReference type="EMBL" id="DS113195">
    <property type="protein sequence ID" value="EAY20792.1"/>
    <property type="molecule type" value="Genomic_DNA"/>
</dbReference>
<evidence type="ECO:0000256" key="7">
    <source>
        <dbReference type="ARBA" id="ARBA00022723"/>
    </source>
</evidence>
<comment type="subcellular location">
    <subcellularLocation>
        <location evidence="2">Cytoplasm</location>
    </subcellularLocation>
</comment>
<evidence type="ECO:0000256" key="10">
    <source>
        <dbReference type="ARBA" id="ARBA00022840"/>
    </source>
</evidence>
<dbReference type="InterPro" id="IPR000023">
    <property type="entry name" value="Phosphofructokinase_dom"/>
</dbReference>
<dbReference type="GO" id="GO:0005524">
    <property type="term" value="F:ATP binding"/>
    <property type="evidence" value="ECO:0007669"/>
    <property type="project" value="UniProtKB-KW"/>
</dbReference>
<dbReference type="GO" id="GO:0006002">
    <property type="term" value="P:fructose 6-phosphate metabolic process"/>
    <property type="evidence" value="ECO:0000318"/>
    <property type="project" value="GO_Central"/>
</dbReference>
<name>A2DFT9_TRIV3</name>
<organism evidence="15 16">
    <name type="scientific">Trichomonas vaginalis (strain ATCC PRA-98 / G3)</name>
    <dbReference type="NCBI Taxonomy" id="412133"/>
    <lineage>
        <taxon>Eukaryota</taxon>
        <taxon>Metamonada</taxon>
        <taxon>Parabasalia</taxon>
        <taxon>Trichomonadida</taxon>
        <taxon>Trichomonadidae</taxon>
        <taxon>Trichomonas</taxon>
    </lineage>
</organism>
<dbReference type="GO" id="GO:0061621">
    <property type="term" value="P:canonical glycolysis"/>
    <property type="evidence" value="ECO:0000318"/>
    <property type="project" value="GO_Central"/>
</dbReference>
<proteinExistence type="predicted"/>
<keyword evidence="16" id="KW-1185">Reference proteome</keyword>
<dbReference type="InterPro" id="IPR012003">
    <property type="entry name" value="ATP_PFK_prok-type"/>
</dbReference>
<dbReference type="SUPFAM" id="SSF53784">
    <property type="entry name" value="Phosphofructokinase"/>
    <property type="match status" value="1"/>
</dbReference>
<dbReference type="eggNOG" id="KOG2440">
    <property type="taxonomic scope" value="Eukaryota"/>
</dbReference>
<keyword evidence="11" id="KW-0460">Magnesium</keyword>
<dbReference type="PRINTS" id="PR00476">
    <property type="entry name" value="PHFRCTKINASE"/>
</dbReference>
<feature type="domain" description="Phosphofructokinase" evidence="14">
    <location>
        <begin position="3"/>
        <end position="280"/>
    </location>
</feature>
<keyword evidence="6" id="KW-0808">Transferase</keyword>
<dbReference type="GO" id="GO:0070095">
    <property type="term" value="F:fructose-6-phosphate binding"/>
    <property type="evidence" value="ECO:0000318"/>
    <property type="project" value="GO_Central"/>
</dbReference>
<dbReference type="STRING" id="5722.A2DFT9"/>
<dbReference type="InterPro" id="IPR035966">
    <property type="entry name" value="PKF_sf"/>
</dbReference>
<reference evidence="15" key="1">
    <citation type="submission" date="2006-10" db="EMBL/GenBank/DDBJ databases">
        <authorList>
            <person name="Amadeo P."/>
            <person name="Zhao Q."/>
            <person name="Wortman J."/>
            <person name="Fraser-Liggett C."/>
            <person name="Carlton J."/>
        </authorList>
    </citation>
    <scope>NUCLEOTIDE SEQUENCE</scope>
    <source>
        <strain evidence="15">G3</strain>
    </source>
</reference>
<dbReference type="EC" id="2.7.1.11" evidence="4"/>
<dbReference type="InterPro" id="IPR022953">
    <property type="entry name" value="ATP_PFK"/>
</dbReference>
<dbReference type="Pfam" id="PF00365">
    <property type="entry name" value="PFK"/>
    <property type="match status" value="1"/>
</dbReference>
<evidence type="ECO:0000256" key="3">
    <source>
        <dbReference type="ARBA" id="ARBA00004679"/>
    </source>
</evidence>
<gene>
    <name evidence="15" type="ORF">TVAG_391760</name>
</gene>
<dbReference type="VEuPathDB" id="TrichDB:TVAGG3_0322530"/>
<reference evidence="15" key="2">
    <citation type="journal article" date="2007" name="Science">
        <title>Draft genome sequence of the sexually transmitted pathogen Trichomonas vaginalis.</title>
        <authorList>
            <person name="Carlton J.M."/>
            <person name="Hirt R.P."/>
            <person name="Silva J.C."/>
            <person name="Delcher A.L."/>
            <person name="Schatz M."/>
            <person name="Zhao Q."/>
            <person name="Wortman J.R."/>
            <person name="Bidwell S.L."/>
            <person name="Alsmark U.C.M."/>
            <person name="Besteiro S."/>
            <person name="Sicheritz-Ponten T."/>
            <person name="Noel C.J."/>
            <person name="Dacks J.B."/>
            <person name="Foster P.G."/>
            <person name="Simillion C."/>
            <person name="Van de Peer Y."/>
            <person name="Miranda-Saavedra D."/>
            <person name="Barton G.J."/>
            <person name="Westrop G.D."/>
            <person name="Mueller S."/>
            <person name="Dessi D."/>
            <person name="Fiori P.L."/>
            <person name="Ren Q."/>
            <person name="Paulsen I."/>
            <person name="Zhang H."/>
            <person name="Bastida-Corcuera F.D."/>
            <person name="Simoes-Barbosa A."/>
            <person name="Brown M.T."/>
            <person name="Hayes R.D."/>
            <person name="Mukherjee M."/>
            <person name="Okumura C.Y."/>
            <person name="Schneider R."/>
            <person name="Smith A.J."/>
            <person name="Vanacova S."/>
            <person name="Villalvazo M."/>
            <person name="Haas B.J."/>
            <person name="Pertea M."/>
            <person name="Feldblyum T.V."/>
            <person name="Utterback T.R."/>
            <person name="Shu C.L."/>
            <person name="Osoegawa K."/>
            <person name="de Jong P.J."/>
            <person name="Hrdy I."/>
            <person name="Horvathova L."/>
            <person name="Zubacova Z."/>
            <person name="Dolezal P."/>
            <person name="Malik S.B."/>
            <person name="Logsdon J.M. Jr."/>
            <person name="Henze K."/>
            <person name="Gupta A."/>
            <person name="Wang C.C."/>
            <person name="Dunne R.L."/>
            <person name="Upcroft J.A."/>
            <person name="Upcroft P."/>
            <person name="White O."/>
            <person name="Salzberg S.L."/>
            <person name="Tang P."/>
            <person name="Chiu C.-H."/>
            <person name="Lee Y.-S."/>
            <person name="Embley T.M."/>
            <person name="Coombs G.H."/>
            <person name="Mottram J.C."/>
            <person name="Tachezy J."/>
            <person name="Fraser-Liggett C.M."/>
            <person name="Johnson P.J."/>
        </authorList>
    </citation>
    <scope>NUCLEOTIDE SEQUENCE [LARGE SCALE GENOMIC DNA]</scope>
    <source>
        <strain evidence="15">G3</strain>
    </source>
</reference>
<protein>
    <recommendedName>
        <fullName evidence="4">6-phosphofructokinase</fullName>
        <ecNumber evidence="4">2.7.1.11</ecNumber>
    </recommendedName>
</protein>
<accession>A2DFT9</accession>
<dbReference type="GO" id="GO:0003872">
    <property type="term" value="F:6-phosphofructokinase activity"/>
    <property type="evidence" value="ECO:0000318"/>
    <property type="project" value="GO_Central"/>
</dbReference>
<keyword evidence="9" id="KW-0418">Kinase</keyword>
<keyword evidence="12" id="KW-0324">Glycolysis</keyword>
<dbReference type="RefSeq" id="XP_001581778.1">
    <property type="nucleotide sequence ID" value="XM_001581728.1"/>
</dbReference>
<dbReference type="GO" id="GO:0005945">
    <property type="term" value="C:6-phosphofructokinase complex"/>
    <property type="evidence" value="ECO:0000318"/>
    <property type="project" value="GO_Central"/>
</dbReference>
<keyword evidence="8" id="KW-0547">Nucleotide-binding</keyword>
<comment type="catalytic activity">
    <reaction evidence="13">
        <text>beta-D-fructose 6-phosphate + ATP = beta-D-fructose 1,6-bisphosphate + ADP + H(+)</text>
        <dbReference type="Rhea" id="RHEA:16109"/>
        <dbReference type="ChEBI" id="CHEBI:15378"/>
        <dbReference type="ChEBI" id="CHEBI:30616"/>
        <dbReference type="ChEBI" id="CHEBI:32966"/>
        <dbReference type="ChEBI" id="CHEBI:57634"/>
        <dbReference type="ChEBI" id="CHEBI:456216"/>
        <dbReference type="EC" id="2.7.1.11"/>
    </reaction>
</comment>
<evidence type="ECO:0000259" key="14">
    <source>
        <dbReference type="Pfam" id="PF00365"/>
    </source>
</evidence>
<keyword evidence="5" id="KW-0963">Cytoplasm</keyword>
<dbReference type="OMA" id="HAFEYLE"/>
<evidence type="ECO:0000256" key="2">
    <source>
        <dbReference type="ARBA" id="ARBA00004496"/>
    </source>
</evidence>
<evidence type="ECO:0000256" key="8">
    <source>
        <dbReference type="ARBA" id="ARBA00022741"/>
    </source>
</evidence>
<dbReference type="UniPathway" id="UPA00109">
    <property type="reaction ID" value="UER00182"/>
</dbReference>
<evidence type="ECO:0000256" key="4">
    <source>
        <dbReference type="ARBA" id="ARBA00012055"/>
    </source>
</evidence>
<keyword evidence="7" id="KW-0479">Metal-binding</keyword>
<dbReference type="InParanoid" id="A2DFT9"/>
<evidence type="ECO:0000256" key="5">
    <source>
        <dbReference type="ARBA" id="ARBA00022490"/>
    </source>
</evidence>
<dbReference type="AlphaFoldDB" id="A2DFT9"/>
<evidence type="ECO:0000256" key="11">
    <source>
        <dbReference type="ARBA" id="ARBA00022842"/>
    </source>
</evidence>
<comment type="cofactor">
    <cofactor evidence="1">
        <name>Mg(2+)</name>
        <dbReference type="ChEBI" id="CHEBI:18420"/>
    </cofactor>
</comment>
<evidence type="ECO:0000256" key="13">
    <source>
        <dbReference type="ARBA" id="ARBA00048070"/>
    </source>
</evidence>
<dbReference type="PANTHER" id="PTHR13697">
    <property type="entry name" value="PHOSPHOFRUCTOKINASE"/>
    <property type="match status" value="1"/>
</dbReference>
<dbReference type="Gene3D" id="3.40.50.450">
    <property type="match status" value="1"/>
</dbReference>
<dbReference type="OrthoDB" id="537915at2759"/>
<sequence length="323" mass="34759">MKRIAVLSSGRDVSGANAAIRSIVRMGGKYGMHVFGITGGFRGLYEDYIAALTSRDVSGKIGKASSFIGTSHAFEYLEDSKIQRCLANLNKRSIEGLIVVGGGGSFAHSRVLADKGVPIIGIPASIQDDVVGTDICLGVDTAVNNIMDCIDHIRSCDSSRNRSFLVQVEGRHSGNLAARSALVTGAEICLIPEHNGRPLEEIYQKVQKSLDTGKTQCITIVSSGWKPGMKALANYIEDKDKENDLIIRQTILGYIQRGGSPSGFDRLLGTRMGAAAVEALNAGNKNHFISLQNSKLEVIPIEDTVGKYRPVDPALFEMIKSTF</sequence>
<dbReference type="KEGG" id="tva:5466336"/>
<evidence type="ECO:0000313" key="16">
    <source>
        <dbReference type="Proteomes" id="UP000001542"/>
    </source>
</evidence>
<evidence type="ECO:0000256" key="6">
    <source>
        <dbReference type="ARBA" id="ARBA00022679"/>
    </source>
</evidence>
<comment type="pathway">
    <text evidence="3">Carbohydrate degradation; glycolysis; D-glyceraldehyde 3-phosphate and glycerone phosphate from D-glucose: step 3/4.</text>
</comment>
<evidence type="ECO:0000256" key="1">
    <source>
        <dbReference type="ARBA" id="ARBA00001946"/>
    </source>
</evidence>
<dbReference type="PANTHER" id="PTHR13697:SF4">
    <property type="entry name" value="ATP-DEPENDENT 6-PHOSPHOFRUCTOKINASE"/>
    <property type="match status" value="1"/>
</dbReference>
<keyword evidence="10" id="KW-0067">ATP-binding</keyword>